<accession>A0A917ABG6</accession>
<dbReference type="RefSeq" id="WP_188720400.1">
    <property type="nucleotide sequence ID" value="NZ_BMKN01000001.1"/>
</dbReference>
<comment type="caution">
    <text evidence="2">The sequence shown here is derived from an EMBL/GenBank/DDBJ whole genome shotgun (WGS) entry which is preliminary data.</text>
</comment>
<feature type="chain" id="PRO_5038093864" description="Adenylosuccinate lyase" evidence="1">
    <location>
        <begin position="22"/>
        <end position="53"/>
    </location>
</feature>
<evidence type="ECO:0000256" key="1">
    <source>
        <dbReference type="SAM" id="SignalP"/>
    </source>
</evidence>
<dbReference type="PROSITE" id="PS51257">
    <property type="entry name" value="PROKAR_LIPOPROTEIN"/>
    <property type="match status" value="1"/>
</dbReference>
<gene>
    <name evidence="2" type="ORF">GCM10011517_05000</name>
</gene>
<reference evidence="2" key="2">
    <citation type="submission" date="2020-09" db="EMBL/GenBank/DDBJ databases">
        <authorList>
            <person name="Sun Q."/>
            <person name="Zhou Y."/>
        </authorList>
    </citation>
    <scope>NUCLEOTIDE SEQUENCE</scope>
    <source>
        <strain evidence="2">CGMCC 1.16012</strain>
    </source>
</reference>
<sequence>MTIKVCVAGAVLTLLPAFAMACPAPGHEKHAISCAQGLVLDEDTGRCVAKSTS</sequence>
<evidence type="ECO:0008006" key="4">
    <source>
        <dbReference type="Google" id="ProtNLM"/>
    </source>
</evidence>
<evidence type="ECO:0000313" key="3">
    <source>
        <dbReference type="Proteomes" id="UP000606730"/>
    </source>
</evidence>
<name>A0A917ABG6_9RHOB</name>
<reference evidence="2" key="1">
    <citation type="journal article" date="2014" name="Int. J. Syst. Evol. Microbiol.">
        <title>Complete genome sequence of Corynebacterium casei LMG S-19264T (=DSM 44701T), isolated from a smear-ripened cheese.</title>
        <authorList>
            <consortium name="US DOE Joint Genome Institute (JGI-PGF)"/>
            <person name="Walter F."/>
            <person name="Albersmeier A."/>
            <person name="Kalinowski J."/>
            <person name="Ruckert C."/>
        </authorList>
    </citation>
    <scope>NUCLEOTIDE SEQUENCE</scope>
    <source>
        <strain evidence="2">CGMCC 1.16012</strain>
    </source>
</reference>
<dbReference type="Proteomes" id="UP000606730">
    <property type="component" value="Unassembled WGS sequence"/>
</dbReference>
<keyword evidence="1" id="KW-0732">Signal</keyword>
<proteinExistence type="predicted"/>
<dbReference type="EMBL" id="BMKN01000001">
    <property type="protein sequence ID" value="GGE40289.1"/>
    <property type="molecule type" value="Genomic_DNA"/>
</dbReference>
<keyword evidence="3" id="KW-1185">Reference proteome</keyword>
<evidence type="ECO:0000313" key="2">
    <source>
        <dbReference type="EMBL" id="GGE40289.1"/>
    </source>
</evidence>
<feature type="signal peptide" evidence="1">
    <location>
        <begin position="1"/>
        <end position="21"/>
    </location>
</feature>
<organism evidence="2 3">
    <name type="scientific">Actibacterium pelagium</name>
    <dbReference type="NCBI Taxonomy" id="2029103"/>
    <lineage>
        <taxon>Bacteria</taxon>
        <taxon>Pseudomonadati</taxon>
        <taxon>Pseudomonadota</taxon>
        <taxon>Alphaproteobacteria</taxon>
        <taxon>Rhodobacterales</taxon>
        <taxon>Roseobacteraceae</taxon>
        <taxon>Actibacterium</taxon>
    </lineage>
</organism>
<dbReference type="AlphaFoldDB" id="A0A917ABG6"/>
<protein>
    <recommendedName>
        <fullName evidence="4">Adenylosuccinate lyase</fullName>
    </recommendedName>
</protein>